<evidence type="ECO:0000256" key="2">
    <source>
        <dbReference type="ARBA" id="ARBA00022670"/>
    </source>
</evidence>
<evidence type="ECO:0000313" key="8">
    <source>
        <dbReference type="EMBL" id="KAF5321795.1"/>
    </source>
</evidence>
<dbReference type="Gene3D" id="3.40.630.10">
    <property type="entry name" value="Zn peptidases"/>
    <property type="match status" value="1"/>
</dbReference>
<feature type="binding site" evidence="6">
    <location>
        <position position="211"/>
    </location>
    <ligand>
        <name>Zn(2+)</name>
        <dbReference type="ChEBI" id="CHEBI:29105"/>
        <label>2</label>
    </ligand>
</feature>
<dbReference type="Gene3D" id="1.10.150.900">
    <property type="match status" value="1"/>
</dbReference>
<feature type="binding site" evidence="6">
    <location>
        <position position="183"/>
    </location>
    <ligand>
        <name>Zn(2+)</name>
        <dbReference type="ChEBI" id="CHEBI:29105"/>
        <label>1</label>
    </ligand>
</feature>
<keyword evidence="3 6" id="KW-0479">Metal-binding</keyword>
<dbReference type="FunFam" id="1.10.150.900:FF:000003">
    <property type="entry name" value="N-fatty-acyl-amino acid synthase/hydrolase PM20D1"/>
    <property type="match status" value="1"/>
</dbReference>
<protein>
    <recommendedName>
        <fullName evidence="7">Peptidase M20 dimerisation domain-containing protein</fullName>
    </recommendedName>
</protein>
<dbReference type="PIRSF" id="PIRSF037217">
    <property type="entry name" value="Carboxypeptidase_S"/>
    <property type="match status" value="1"/>
</dbReference>
<reference evidence="8 9" key="1">
    <citation type="journal article" date="2020" name="ISME J.">
        <title>Uncovering the hidden diversity of litter-decomposition mechanisms in mushroom-forming fungi.</title>
        <authorList>
            <person name="Floudas D."/>
            <person name="Bentzer J."/>
            <person name="Ahren D."/>
            <person name="Johansson T."/>
            <person name="Persson P."/>
            <person name="Tunlid A."/>
        </authorList>
    </citation>
    <scope>NUCLEOTIDE SEQUENCE [LARGE SCALE GENOMIC DNA]</scope>
    <source>
        <strain evidence="8 9">CBS 101986</strain>
    </source>
</reference>
<dbReference type="Proteomes" id="UP000567179">
    <property type="component" value="Unassembled WGS sequence"/>
</dbReference>
<dbReference type="GO" id="GO:0000328">
    <property type="term" value="C:fungal-type vacuole lumen"/>
    <property type="evidence" value="ECO:0007669"/>
    <property type="project" value="TreeGrafter"/>
</dbReference>
<evidence type="ECO:0000256" key="3">
    <source>
        <dbReference type="ARBA" id="ARBA00022723"/>
    </source>
</evidence>
<comment type="caution">
    <text evidence="8">The sequence shown here is derived from an EMBL/GenBank/DDBJ whole genome shotgun (WGS) entry which is preliminary data.</text>
</comment>
<organism evidence="8 9">
    <name type="scientific">Psilocybe cf. subviscida</name>
    <dbReference type="NCBI Taxonomy" id="2480587"/>
    <lineage>
        <taxon>Eukaryota</taxon>
        <taxon>Fungi</taxon>
        <taxon>Dikarya</taxon>
        <taxon>Basidiomycota</taxon>
        <taxon>Agaricomycotina</taxon>
        <taxon>Agaricomycetes</taxon>
        <taxon>Agaricomycetidae</taxon>
        <taxon>Agaricales</taxon>
        <taxon>Agaricineae</taxon>
        <taxon>Strophariaceae</taxon>
        <taxon>Psilocybe</taxon>
    </lineage>
</organism>
<dbReference type="InterPro" id="IPR011650">
    <property type="entry name" value="Peptidase_M20_dimer"/>
</dbReference>
<keyword evidence="9" id="KW-1185">Reference proteome</keyword>
<name>A0A8H5BEJ2_9AGAR</name>
<dbReference type="GO" id="GO:0046872">
    <property type="term" value="F:metal ion binding"/>
    <property type="evidence" value="ECO:0007669"/>
    <property type="project" value="UniProtKB-KW"/>
</dbReference>
<evidence type="ECO:0000256" key="1">
    <source>
        <dbReference type="ARBA" id="ARBA00006247"/>
    </source>
</evidence>
<comment type="similarity">
    <text evidence="1">Belongs to the peptidase M20A family.</text>
</comment>
<dbReference type="GO" id="GO:0004181">
    <property type="term" value="F:metallocarboxypeptidase activity"/>
    <property type="evidence" value="ECO:0007669"/>
    <property type="project" value="InterPro"/>
</dbReference>
<accession>A0A8H5BEJ2</accession>
<keyword evidence="5 6" id="KW-0862">Zinc</keyword>
<dbReference type="GO" id="GO:0051603">
    <property type="term" value="P:proteolysis involved in protein catabolic process"/>
    <property type="evidence" value="ECO:0007669"/>
    <property type="project" value="TreeGrafter"/>
</dbReference>
<dbReference type="AlphaFoldDB" id="A0A8H5BEJ2"/>
<dbReference type="InterPro" id="IPR047177">
    <property type="entry name" value="Pept_M20A"/>
</dbReference>
<sequence length="522" mass="56876">MTMPNARDPFVGLHSHKLKENEQSCHTGIGAKPQPISWAAIMRLALIATMFTVSVLTMRNHPLQVKPRNRALIDYLESANICAQPSPPAHNSNLSSFTNAPGFAKEAAQRLAGAVRVPTILTALDRWTHPPFSGTVDEEWIYGRGAGDCKNNVIGILTAVEHLLASKWKPKRTIIIAFGQDEEISGPRGAANIANLLLFTYGYHGIEMIVDEGGMGLETIYGQQFALPGIAEKGYLNLEVQVDMLGGHSSVPSRYTSIGILSKIVSAIEDSDIFSPSLHTSSPIWGYLSCVARYGEPSETPTWIREGIASNNPDMDNMAQHFAKMSLANRYLIQTSKAATIFQGGLKSNALPETSRVLFNSRVDIFSTPTETAEAYRSVIAPIAQKYSLMLDGEALSDAPSIGNITVFENLPHVSSPIAPSNLDSEAWSIFSRAVQAAFGEDVITAPSAMTGNTDTRHYWSLSENIYRWSPTRSGTKLNIHTVDEKIKIQTHVDGVKFYTELILQSDALVSGSANSDDKQLA</sequence>
<dbReference type="SUPFAM" id="SSF53187">
    <property type="entry name" value="Zn-dependent exopeptidases"/>
    <property type="match status" value="1"/>
</dbReference>
<dbReference type="PANTHER" id="PTHR45962">
    <property type="entry name" value="N-FATTY-ACYL-AMINO ACID SYNTHASE/HYDROLASE PM20D1"/>
    <property type="match status" value="1"/>
</dbReference>
<proteinExistence type="inferred from homology"/>
<feature type="binding site" evidence="6">
    <location>
        <position position="481"/>
    </location>
    <ligand>
        <name>Zn(2+)</name>
        <dbReference type="ChEBI" id="CHEBI:29105"/>
        <label>1</label>
    </ligand>
</feature>
<dbReference type="InterPro" id="IPR002933">
    <property type="entry name" value="Peptidase_M20"/>
</dbReference>
<dbReference type="Pfam" id="PF01546">
    <property type="entry name" value="Peptidase_M20"/>
    <property type="match status" value="1"/>
</dbReference>
<feature type="binding site" evidence="6">
    <location>
        <position position="148"/>
    </location>
    <ligand>
        <name>Zn(2+)</name>
        <dbReference type="ChEBI" id="CHEBI:29105"/>
        <label>1</label>
    </ligand>
</feature>
<keyword evidence="4" id="KW-0378">Hydrolase</keyword>
<evidence type="ECO:0000256" key="4">
    <source>
        <dbReference type="ARBA" id="ARBA00022801"/>
    </source>
</evidence>
<dbReference type="InterPro" id="IPR017141">
    <property type="entry name" value="Pept_M20_carboxypep"/>
</dbReference>
<evidence type="ECO:0000256" key="5">
    <source>
        <dbReference type="ARBA" id="ARBA00022833"/>
    </source>
</evidence>
<feature type="binding site" evidence="6">
    <location>
        <position position="148"/>
    </location>
    <ligand>
        <name>Zn(2+)</name>
        <dbReference type="ChEBI" id="CHEBI:29105"/>
        <label>2</label>
    </ligand>
</feature>
<dbReference type="PANTHER" id="PTHR45962:SF1">
    <property type="entry name" value="N-FATTY-ACYL-AMINO ACID SYNTHASE_HYDROLASE PM20D1"/>
    <property type="match status" value="1"/>
</dbReference>
<evidence type="ECO:0000313" key="9">
    <source>
        <dbReference type="Proteomes" id="UP000567179"/>
    </source>
</evidence>
<dbReference type="OrthoDB" id="3064516at2759"/>
<dbReference type="Pfam" id="PF07687">
    <property type="entry name" value="M20_dimer"/>
    <property type="match status" value="1"/>
</dbReference>
<evidence type="ECO:0000259" key="7">
    <source>
        <dbReference type="Pfam" id="PF07687"/>
    </source>
</evidence>
<feature type="domain" description="Peptidase M20 dimerisation" evidence="7">
    <location>
        <begin position="230"/>
        <end position="386"/>
    </location>
</feature>
<dbReference type="EMBL" id="JAACJJ010000028">
    <property type="protein sequence ID" value="KAF5321795.1"/>
    <property type="molecule type" value="Genomic_DNA"/>
</dbReference>
<evidence type="ECO:0000256" key="6">
    <source>
        <dbReference type="PIRSR" id="PIRSR037217-2"/>
    </source>
</evidence>
<keyword evidence="2" id="KW-0645">Protease</keyword>
<gene>
    <name evidence="8" type="ORF">D9619_000058</name>
</gene>